<sequence>MELNGAIYTIILTLLRGDHLNPNLVMRVINTKWIVRETSDVLRAGSNRFICRFHKQDDHDQIFNKQPWQILGHLILMEGFSTGQDYKSIQFQTLPLWISFTGLELEHYSTETVGMIATAAGRVTKVLPNGVIPRSAEGYRARVHVQVQFPLVEGTKVNTLTKGDVWINFKYNNLPPLFCVTCRYLGHDRHNCRYTAPPTQERQVVMIGYEGHDIHTARHSGDNIQENEFDQAAID</sequence>
<feature type="domain" description="Zinc knuckle CX2CX4HX4C" evidence="1">
    <location>
        <begin position="149"/>
        <end position="194"/>
    </location>
</feature>
<dbReference type="InterPro" id="IPR040256">
    <property type="entry name" value="At4g02000-like"/>
</dbReference>
<proteinExistence type="predicted"/>
<accession>A0A7J6X582</accession>
<dbReference type="Pfam" id="PF14392">
    <property type="entry name" value="zf-CCHC_4"/>
    <property type="match status" value="1"/>
</dbReference>
<evidence type="ECO:0000259" key="1">
    <source>
        <dbReference type="Pfam" id="PF14392"/>
    </source>
</evidence>
<gene>
    <name evidence="2" type="ORF">FRX31_006901</name>
</gene>
<evidence type="ECO:0000313" key="2">
    <source>
        <dbReference type="EMBL" id="KAF5203512.1"/>
    </source>
</evidence>
<protein>
    <recommendedName>
        <fullName evidence="1">Zinc knuckle CX2CX4HX4C domain-containing protein</fullName>
    </recommendedName>
</protein>
<organism evidence="2 3">
    <name type="scientific">Thalictrum thalictroides</name>
    <name type="common">Rue-anemone</name>
    <name type="synonym">Anemone thalictroides</name>
    <dbReference type="NCBI Taxonomy" id="46969"/>
    <lineage>
        <taxon>Eukaryota</taxon>
        <taxon>Viridiplantae</taxon>
        <taxon>Streptophyta</taxon>
        <taxon>Embryophyta</taxon>
        <taxon>Tracheophyta</taxon>
        <taxon>Spermatophyta</taxon>
        <taxon>Magnoliopsida</taxon>
        <taxon>Ranunculales</taxon>
        <taxon>Ranunculaceae</taxon>
        <taxon>Thalictroideae</taxon>
        <taxon>Thalictrum</taxon>
    </lineage>
</organism>
<dbReference type="Proteomes" id="UP000554482">
    <property type="component" value="Unassembled WGS sequence"/>
</dbReference>
<dbReference type="PANTHER" id="PTHR31286:SF180">
    <property type="entry name" value="OS10G0362600 PROTEIN"/>
    <property type="match status" value="1"/>
</dbReference>
<dbReference type="InterPro" id="IPR025836">
    <property type="entry name" value="Zn_knuckle_CX2CX4HX4C"/>
</dbReference>
<dbReference type="EMBL" id="JABWDY010006680">
    <property type="protein sequence ID" value="KAF5203512.1"/>
    <property type="molecule type" value="Genomic_DNA"/>
</dbReference>
<keyword evidence="3" id="KW-1185">Reference proteome</keyword>
<dbReference type="AlphaFoldDB" id="A0A7J6X582"/>
<dbReference type="PANTHER" id="PTHR31286">
    <property type="entry name" value="GLYCINE-RICH CELL WALL STRUCTURAL PROTEIN 1.8-LIKE"/>
    <property type="match status" value="1"/>
</dbReference>
<comment type="caution">
    <text evidence="2">The sequence shown here is derived from an EMBL/GenBank/DDBJ whole genome shotgun (WGS) entry which is preliminary data.</text>
</comment>
<evidence type="ECO:0000313" key="3">
    <source>
        <dbReference type="Proteomes" id="UP000554482"/>
    </source>
</evidence>
<name>A0A7J6X582_THATH</name>
<dbReference type="OrthoDB" id="1111599at2759"/>
<reference evidence="2 3" key="1">
    <citation type="submission" date="2020-06" db="EMBL/GenBank/DDBJ databases">
        <title>Transcriptomic and genomic resources for Thalictrum thalictroides and T. hernandezii: Facilitating candidate gene discovery in an emerging model plant lineage.</title>
        <authorList>
            <person name="Arias T."/>
            <person name="Riano-Pachon D.M."/>
            <person name="Di Stilio V.S."/>
        </authorList>
    </citation>
    <scope>NUCLEOTIDE SEQUENCE [LARGE SCALE GENOMIC DNA]</scope>
    <source>
        <strain evidence="3">cv. WT478/WT964</strain>
        <tissue evidence="2">Leaves</tissue>
    </source>
</reference>